<evidence type="ECO:0000313" key="1">
    <source>
        <dbReference type="EMBL" id="SVC09878.1"/>
    </source>
</evidence>
<dbReference type="EMBL" id="UINC01073466">
    <property type="protein sequence ID" value="SVC09878.1"/>
    <property type="molecule type" value="Genomic_DNA"/>
</dbReference>
<gene>
    <name evidence="1" type="ORF">METZ01_LOCUS262732</name>
</gene>
<dbReference type="AlphaFoldDB" id="A0A382JDR4"/>
<name>A0A382JDR4_9ZZZZ</name>
<proteinExistence type="predicted"/>
<reference evidence="1" key="1">
    <citation type="submission" date="2018-05" db="EMBL/GenBank/DDBJ databases">
        <authorList>
            <person name="Lanie J.A."/>
            <person name="Ng W.-L."/>
            <person name="Kazmierczak K.M."/>
            <person name="Andrzejewski T.M."/>
            <person name="Davidsen T.M."/>
            <person name="Wayne K.J."/>
            <person name="Tettelin H."/>
            <person name="Glass J.I."/>
            <person name="Rusch D."/>
            <person name="Podicherti R."/>
            <person name="Tsui H.-C.T."/>
            <person name="Winkler M.E."/>
        </authorList>
    </citation>
    <scope>NUCLEOTIDE SEQUENCE</scope>
</reference>
<sequence length="83" mass="9541">MKKIIKLLFVLPIVSGLIFAHIPQPKDASELSGKQIEEISKVVGELHKQGASHDELHKAVIKLYKQWNIKFKKLDIKKRKTQN</sequence>
<organism evidence="1">
    <name type="scientific">marine metagenome</name>
    <dbReference type="NCBI Taxonomy" id="408172"/>
    <lineage>
        <taxon>unclassified sequences</taxon>
        <taxon>metagenomes</taxon>
        <taxon>ecological metagenomes</taxon>
    </lineage>
</organism>
<protein>
    <submittedName>
        <fullName evidence="1">Uncharacterized protein</fullName>
    </submittedName>
</protein>
<accession>A0A382JDR4</accession>